<feature type="domain" description="F-box" evidence="5">
    <location>
        <begin position="174"/>
        <end position="221"/>
    </location>
</feature>
<dbReference type="SMART" id="SM00028">
    <property type="entry name" value="TPR"/>
    <property type="match status" value="3"/>
</dbReference>
<dbReference type="PANTHER" id="PTHR45831">
    <property type="entry name" value="LD24721P"/>
    <property type="match status" value="1"/>
</dbReference>
<dbReference type="EMBL" id="JANBOJ010000330">
    <property type="protein sequence ID" value="KAJ1719854.1"/>
    <property type="molecule type" value="Genomic_DNA"/>
</dbReference>
<dbReference type="InterPro" id="IPR001810">
    <property type="entry name" value="F-box_dom"/>
</dbReference>
<dbReference type="SUPFAM" id="SSF81383">
    <property type="entry name" value="F-box domain"/>
    <property type="match status" value="1"/>
</dbReference>
<feature type="region of interest" description="Disordered" evidence="4">
    <location>
        <begin position="737"/>
        <end position="798"/>
    </location>
</feature>
<dbReference type="PROSITE" id="PS50005">
    <property type="entry name" value="TPR"/>
    <property type="match status" value="2"/>
</dbReference>
<dbReference type="InterPro" id="IPR047150">
    <property type="entry name" value="SGT"/>
</dbReference>
<keyword evidence="1" id="KW-0677">Repeat</keyword>
<dbReference type="GO" id="GO:0060090">
    <property type="term" value="F:molecular adaptor activity"/>
    <property type="evidence" value="ECO:0007669"/>
    <property type="project" value="TreeGrafter"/>
</dbReference>
<keyword evidence="2 3" id="KW-0802">TPR repeat</keyword>
<dbReference type="InterPro" id="IPR036047">
    <property type="entry name" value="F-box-like_dom_sf"/>
</dbReference>
<evidence type="ECO:0000256" key="4">
    <source>
        <dbReference type="SAM" id="MobiDB-lite"/>
    </source>
</evidence>
<dbReference type="GO" id="GO:0016020">
    <property type="term" value="C:membrane"/>
    <property type="evidence" value="ECO:0007669"/>
    <property type="project" value="TreeGrafter"/>
</dbReference>
<dbReference type="PANTHER" id="PTHR45831:SF2">
    <property type="entry name" value="LD24721P"/>
    <property type="match status" value="1"/>
</dbReference>
<evidence type="ECO:0000313" key="6">
    <source>
        <dbReference type="EMBL" id="KAJ1719854.1"/>
    </source>
</evidence>
<accession>A0A9W7XWQ2</accession>
<gene>
    <name evidence="6" type="ORF">LPJ53_005448</name>
</gene>
<dbReference type="SMART" id="SM00256">
    <property type="entry name" value="FBOX"/>
    <property type="match status" value="1"/>
</dbReference>
<name>A0A9W7XWQ2_9FUNG</name>
<proteinExistence type="predicted"/>
<keyword evidence="7" id="KW-1185">Reference proteome</keyword>
<evidence type="ECO:0000313" key="7">
    <source>
        <dbReference type="Proteomes" id="UP001149813"/>
    </source>
</evidence>
<dbReference type="Pfam" id="PF12937">
    <property type="entry name" value="F-box-like"/>
    <property type="match status" value="1"/>
</dbReference>
<dbReference type="Gene3D" id="1.20.1280.50">
    <property type="match status" value="1"/>
</dbReference>
<evidence type="ECO:0000256" key="2">
    <source>
        <dbReference type="ARBA" id="ARBA00022803"/>
    </source>
</evidence>
<feature type="repeat" description="TPR" evidence="3">
    <location>
        <begin position="39"/>
        <end position="72"/>
    </location>
</feature>
<dbReference type="Proteomes" id="UP001149813">
    <property type="component" value="Unassembled WGS sequence"/>
</dbReference>
<dbReference type="OrthoDB" id="629492at2759"/>
<protein>
    <recommendedName>
        <fullName evidence="5">F-box domain-containing protein</fullName>
    </recommendedName>
</protein>
<evidence type="ECO:0000259" key="5">
    <source>
        <dbReference type="PROSITE" id="PS50181"/>
    </source>
</evidence>
<reference evidence="6" key="1">
    <citation type="submission" date="2022-07" db="EMBL/GenBank/DDBJ databases">
        <title>Phylogenomic reconstructions and comparative analyses of Kickxellomycotina fungi.</title>
        <authorList>
            <person name="Reynolds N.K."/>
            <person name="Stajich J.E."/>
            <person name="Barry K."/>
            <person name="Grigoriev I.V."/>
            <person name="Crous P."/>
            <person name="Smith M.E."/>
        </authorList>
    </citation>
    <scope>NUCLEOTIDE SEQUENCE</scope>
    <source>
        <strain evidence="6">NBRC 32514</strain>
    </source>
</reference>
<dbReference type="InterPro" id="IPR011990">
    <property type="entry name" value="TPR-like_helical_dom_sf"/>
</dbReference>
<dbReference type="Gene3D" id="1.25.40.10">
    <property type="entry name" value="Tetratricopeptide repeat domain"/>
    <property type="match status" value="1"/>
</dbReference>
<evidence type="ECO:0000256" key="3">
    <source>
        <dbReference type="PROSITE-ProRule" id="PRU00339"/>
    </source>
</evidence>
<organism evidence="6 7">
    <name type="scientific">Coemansia erecta</name>
    <dbReference type="NCBI Taxonomy" id="147472"/>
    <lineage>
        <taxon>Eukaryota</taxon>
        <taxon>Fungi</taxon>
        <taxon>Fungi incertae sedis</taxon>
        <taxon>Zoopagomycota</taxon>
        <taxon>Kickxellomycotina</taxon>
        <taxon>Kickxellomycetes</taxon>
        <taxon>Kickxellales</taxon>
        <taxon>Kickxellaceae</taxon>
        <taxon>Coemansia</taxon>
    </lineage>
</organism>
<dbReference type="SUPFAM" id="SSF48452">
    <property type="entry name" value="TPR-like"/>
    <property type="match status" value="1"/>
</dbReference>
<feature type="repeat" description="TPR" evidence="3">
    <location>
        <begin position="77"/>
        <end position="110"/>
    </location>
</feature>
<feature type="compositionally biased region" description="Acidic residues" evidence="4">
    <location>
        <begin position="758"/>
        <end position="787"/>
    </location>
</feature>
<dbReference type="GO" id="GO:0006620">
    <property type="term" value="P:post-translational protein targeting to endoplasmic reticulum membrane"/>
    <property type="evidence" value="ECO:0007669"/>
    <property type="project" value="TreeGrafter"/>
</dbReference>
<dbReference type="PROSITE" id="PS50181">
    <property type="entry name" value="FBOX"/>
    <property type="match status" value="1"/>
</dbReference>
<dbReference type="InterPro" id="IPR019481">
    <property type="entry name" value="TFIIIC_triple_barrel"/>
</dbReference>
<dbReference type="Gene3D" id="3.80.10.10">
    <property type="entry name" value="Ribonuclease Inhibitor"/>
    <property type="match status" value="2"/>
</dbReference>
<evidence type="ECO:0000256" key="1">
    <source>
        <dbReference type="ARBA" id="ARBA00022737"/>
    </source>
</evidence>
<dbReference type="Gene3D" id="2.60.40.4370">
    <property type="match status" value="1"/>
</dbReference>
<comment type="caution">
    <text evidence="6">The sequence shown here is derived from an EMBL/GenBank/DDBJ whole genome shotgun (WGS) entry which is preliminary data.</text>
</comment>
<dbReference type="InterPro" id="IPR019734">
    <property type="entry name" value="TPR_rpt"/>
</dbReference>
<dbReference type="Pfam" id="PF10419">
    <property type="entry name" value="TFIIIC_sub6"/>
    <property type="match status" value="1"/>
</dbReference>
<dbReference type="InterPro" id="IPR032675">
    <property type="entry name" value="LRR_dom_sf"/>
</dbReference>
<dbReference type="SUPFAM" id="SSF52047">
    <property type="entry name" value="RNI-like"/>
    <property type="match status" value="1"/>
</dbReference>
<sequence>MFVAGKKRKLGSLGVSTSATASATTDTAGSAESSEASAVDRWYALGTENFRSKQYRNALDYYNRSVAAAKKDGIRDAKVYEARALTLYRLKEYSRAMDDAKDAIRINPHSAIAYSHMANVMAATGKPQEALEIVDRGLLTIDPQVPGYKHMQAMRESLMKKLDPSYVPQECTDSDPVARLPTDICVVAFSLLDTRSLVACRSVCRRWLALIDSNPVLWSRPCFSTSNPVSELAQQLPAYSKFGRMLRLLGDSDRVPDSALCTVLKFSREALKALVIPDAAEPSLRTLNVLFAYKRPLLENINIGRGAKLNAPVFGRVLSHCLAANVSAIHVPYSALVTDSHIATIARSVPQLRSLDISGCAGVRIRQLFRAWNATLTDSHRVTCLERLYLCDHPGIPEFLVYSCKHRHFSNLRVLHLAIRDQNVYARISSIAPLMRYFEQIDAVGVPFPSLCELNIDGIWDATTSVNRFESQHTSSLVLQSHLINVGLRRLSALNASAVGSIPLLASLQRCISTLEQFHLTRASGLSPDIMQVLAQDTAHMLLSEPLRLTSLDLSGCVGATAHSLSMVVRRCPGLVHVNLSQTAADNSVLSCLTEFVNLPDSKGLQVVILDTTDITGAAARDFAAACERRFRRLRREGYGALKSGWRLRLFDMDNCTGIGSDAVAVVRDLLSAMGTRVSATSADEDDGYEYETEEYYVVASLPYRALEKAAEVANNPNRPGARVDKYNKRVMEIKKMKRNGAQKEAGKGGGQEGNNENGDDDDGEEDDEDDEDSDYENSNDDGEDDDESKRRARAQRGGRRVAQYALIDVDTTRPMLELEGSIYLGKHDELLGTHLLFDIGADNEDGSERTRAELVGATSKTIVFDPVRLRKNKDYIL</sequence>
<dbReference type="AlphaFoldDB" id="A0A9W7XWQ2"/>
<dbReference type="GO" id="GO:0072380">
    <property type="term" value="C:TRC complex"/>
    <property type="evidence" value="ECO:0007669"/>
    <property type="project" value="TreeGrafter"/>
</dbReference>